<keyword evidence="2" id="KW-1133">Transmembrane helix</keyword>
<feature type="transmembrane region" description="Helical" evidence="2">
    <location>
        <begin position="60"/>
        <end position="80"/>
    </location>
</feature>
<sequence>MTNATATQAGKSRRVEKPAAKKRRGGVTGWVPNQHGAWVMVTLPLVIGLCYAGSLRGLPILVPLVIAWYTGYFAFFAFGLWAKAAAVRKAQYVTPLLVYGGICAAASIAVLAQAPHLLWWAAAFGPLVAIAAFEAIQKRPRSLASGISTVIAAALMVPVAVDAVSRPITPHMMAVTGLLAMYFSAMIPFVKTLIRNRGDQRYVIGSIVAHAVALVITGGLVYFGYLHWFTAVAMGAALVRAWWMPWQVARTGKRFSPKFVGNFEVIFTVAVVIGIALAP</sequence>
<feature type="region of interest" description="Disordered" evidence="1">
    <location>
        <begin position="1"/>
        <end position="28"/>
    </location>
</feature>
<dbReference type="EMBL" id="CP033896">
    <property type="protein sequence ID" value="AZA14185.1"/>
    <property type="molecule type" value="Genomic_DNA"/>
</dbReference>
<gene>
    <name evidence="3" type="ORF">CCHOA_09010</name>
</gene>
<dbReference type="KEGG" id="ccho:CCHOA_09010"/>
<feature type="compositionally biased region" description="Polar residues" evidence="1">
    <location>
        <begin position="1"/>
        <end position="10"/>
    </location>
</feature>
<feature type="transmembrane region" description="Helical" evidence="2">
    <location>
        <begin position="143"/>
        <end position="161"/>
    </location>
</feature>
<accession>A0A3G6J7V3</accession>
<feature type="transmembrane region" description="Helical" evidence="2">
    <location>
        <begin position="37"/>
        <end position="54"/>
    </location>
</feature>
<proteinExistence type="predicted"/>
<organism evidence="3 4">
    <name type="scientific">Corynebacterium choanae</name>
    <dbReference type="NCBI Taxonomy" id="1862358"/>
    <lineage>
        <taxon>Bacteria</taxon>
        <taxon>Bacillati</taxon>
        <taxon>Actinomycetota</taxon>
        <taxon>Actinomycetes</taxon>
        <taxon>Mycobacteriales</taxon>
        <taxon>Corynebacteriaceae</taxon>
        <taxon>Corynebacterium</taxon>
    </lineage>
</organism>
<dbReference type="Pfam" id="PF14256">
    <property type="entry name" value="YwiC"/>
    <property type="match status" value="1"/>
</dbReference>
<reference evidence="3 4" key="1">
    <citation type="submission" date="2018-11" db="EMBL/GenBank/DDBJ databases">
        <authorList>
            <person name="Kleinhagauer T."/>
            <person name="Glaeser S.P."/>
            <person name="Spergser J."/>
            <person name="Ruckert C."/>
            <person name="Kaempfer P."/>
            <person name="Busse H.-J."/>
        </authorList>
    </citation>
    <scope>NUCLEOTIDE SEQUENCE [LARGE SCALE GENOMIC DNA]</scope>
    <source>
        <strain evidence="3 4">200CH</strain>
    </source>
</reference>
<evidence type="ECO:0000256" key="1">
    <source>
        <dbReference type="SAM" id="MobiDB-lite"/>
    </source>
</evidence>
<feature type="transmembrane region" description="Helical" evidence="2">
    <location>
        <begin position="173"/>
        <end position="190"/>
    </location>
</feature>
<keyword evidence="4" id="KW-1185">Reference proteome</keyword>
<dbReference type="AlphaFoldDB" id="A0A3G6J7V3"/>
<feature type="transmembrane region" description="Helical" evidence="2">
    <location>
        <begin position="117"/>
        <end position="136"/>
    </location>
</feature>
<dbReference type="InterPro" id="IPR025576">
    <property type="entry name" value="YwiC"/>
</dbReference>
<feature type="transmembrane region" description="Helical" evidence="2">
    <location>
        <begin position="92"/>
        <end position="111"/>
    </location>
</feature>
<feature type="transmembrane region" description="Helical" evidence="2">
    <location>
        <begin position="228"/>
        <end position="247"/>
    </location>
</feature>
<evidence type="ECO:0000256" key="2">
    <source>
        <dbReference type="SAM" id="Phobius"/>
    </source>
</evidence>
<name>A0A3G6J7V3_9CORY</name>
<dbReference type="RefSeq" id="WP_164472432.1">
    <property type="nucleotide sequence ID" value="NZ_CP033896.1"/>
</dbReference>
<protein>
    <recommendedName>
        <fullName evidence="5">YwiC-like protein</fullName>
    </recommendedName>
</protein>
<evidence type="ECO:0008006" key="5">
    <source>
        <dbReference type="Google" id="ProtNLM"/>
    </source>
</evidence>
<evidence type="ECO:0000313" key="4">
    <source>
        <dbReference type="Proteomes" id="UP000269019"/>
    </source>
</evidence>
<feature type="transmembrane region" description="Helical" evidence="2">
    <location>
        <begin position="259"/>
        <end position="278"/>
    </location>
</feature>
<keyword evidence="2" id="KW-0472">Membrane</keyword>
<evidence type="ECO:0000313" key="3">
    <source>
        <dbReference type="EMBL" id="AZA14185.1"/>
    </source>
</evidence>
<keyword evidence="2" id="KW-0812">Transmembrane</keyword>
<dbReference type="Proteomes" id="UP000269019">
    <property type="component" value="Chromosome"/>
</dbReference>
<feature type="transmembrane region" description="Helical" evidence="2">
    <location>
        <begin position="202"/>
        <end position="222"/>
    </location>
</feature>